<feature type="transmembrane region" description="Helical" evidence="1">
    <location>
        <begin position="26"/>
        <end position="44"/>
    </location>
</feature>
<comment type="caution">
    <text evidence="2">The sequence shown here is derived from an EMBL/GenBank/DDBJ whole genome shotgun (WGS) entry which is preliminary data.</text>
</comment>
<keyword evidence="1" id="KW-1133">Transmembrane helix</keyword>
<accession>A0ABS4RN11</accession>
<sequence>MMKLFHATVLLVVQHKDGVYLNNKMLLFSVVTLCILILLGFLRWDNLESSADFHYKYDRWAGQKWVDFYPPLAASSNSMEFPLIYRDEINQNDIDKYLGKQALSGELVNKWIERTKLTDGYIGLLLLNILVVIYSSIKIFILRDKK</sequence>
<reference evidence="2 3" key="1">
    <citation type="submission" date="2021-03" db="EMBL/GenBank/DDBJ databases">
        <title>Genomic Encyclopedia of Type Strains, Phase IV (KMG-IV): sequencing the most valuable type-strain genomes for metagenomic binning, comparative biology and taxonomic classification.</title>
        <authorList>
            <person name="Goeker M."/>
        </authorList>
    </citation>
    <scope>NUCLEOTIDE SEQUENCE [LARGE SCALE GENOMIC DNA]</scope>
    <source>
        <strain evidence="2 3">DSM 21292</strain>
    </source>
</reference>
<gene>
    <name evidence="2" type="ORF">J2Z28_000876</name>
</gene>
<name>A0ABS4RN11_PAEXY</name>
<protein>
    <recommendedName>
        <fullName evidence="4">DUF4306 domain-containing protein</fullName>
    </recommendedName>
</protein>
<organism evidence="2 3">
    <name type="scientific">Paenibacillus xylanexedens</name>
    <dbReference type="NCBI Taxonomy" id="528191"/>
    <lineage>
        <taxon>Bacteria</taxon>
        <taxon>Bacillati</taxon>
        <taxon>Bacillota</taxon>
        <taxon>Bacilli</taxon>
        <taxon>Bacillales</taxon>
        <taxon>Paenibacillaceae</taxon>
        <taxon>Paenibacillus</taxon>
    </lineage>
</organism>
<proteinExistence type="predicted"/>
<evidence type="ECO:0008006" key="4">
    <source>
        <dbReference type="Google" id="ProtNLM"/>
    </source>
</evidence>
<dbReference type="EMBL" id="JAGIKV010000002">
    <property type="protein sequence ID" value="MBP2244266.1"/>
    <property type="molecule type" value="Genomic_DNA"/>
</dbReference>
<keyword evidence="1" id="KW-0472">Membrane</keyword>
<keyword evidence="3" id="KW-1185">Reference proteome</keyword>
<evidence type="ECO:0000313" key="2">
    <source>
        <dbReference type="EMBL" id="MBP2244266.1"/>
    </source>
</evidence>
<evidence type="ECO:0000256" key="1">
    <source>
        <dbReference type="SAM" id="Phobius"/>
    </source>
</evidence>
<feature type="transmembrane region" description="Helical" evidence="1">
    <location>
        <begin position="120"/>
        <end position="141"/>
    </location>
</feature>
<dbReference type="Proteomes" id="UP000810207">
    <property type="component" value="Unassembled WGS sequence"/>
</dbReference>
<keyword evidence="1" id="KW-0812">Transmembrane</keyword>
<evidence type="ECO:0000313" key="3">
    <source>
        <dbReference type="Proteomes" id="UP000810207"/>
    </source>
</evidence>